<proteinExistence type="predicted"/>
<dbReference type="OrthoDB" id="1246544at2"/>
<evidence type="ECO:0000313" key="1">
    <source>
        <dbReference type="EMBL" id="TRX42987.1"/>
    </source>
</evidence>
<comment type="caution">
    <text evidence="1">The sequence shown here is derived from an EMBL/GenBank/DDBJ whole genome shotgun (WGS) entry which is preliminary data.</text>
</comment>
<name>A0A553ED71_9FLAO</name>
<gene>
    <name evidence="1" type="ORF">FNW21_01235</name>
</gene>
<dbReference type="RefSeq" id="WP_144254911.1">
    <property type="nucleotide sequence ID" value="NZ_VJZT01000001.1"/>
</dbReference>
<dbReference type="AlphaFoldDB" id="A0A553ED71"/>
<organism evidence="1 2">
    <name type="scientific">Flavobacterium restrictum</name>
    <dbReference type="NCBI Taxonomy" id="2594428"/>
    <lineage>
        <taxon>Bacteria</taxon>
        <taxon>Pseudomonadati</taxon>
        <taxon>Bacteroidota</taxon>
        <taxon>Flavobacteriia</taxon>
        <taxon>Flavobacteriales</taxon>
        <taxon>Flavobacteriaceae</taxon>
        <taxon>Flavobacterium</taxon>
    </lineage>
</organism>
<reference evidence="1 2" key="1">
    <citation type="submission" date="2019-07" db="EMBL/GenBank/DDBJ databases">
        <title>Novel species of Flavobacterium.</title>
        <authorList>
            <person name="Liu Q."/>
            <person name="Xin Y.-H."/>
        </authorList>
    </citation>
    <scope>NUCLEOTIDE SEQUENCE [LARGE SCALE GENOMIC DNA]</scope>
    <source>
        <strain evidence="1 2">LB1R34</strain>
    </source>
</reference>
<dbReference type="Proteomes" id="UP000316371">
    <property type="component" value="Unassembled WGS sequence"/>
</dbReference>
<keyword evidence="2" id="KW-1185">Reference proteome</keyword>
<sequence length="205" mass="24132">MKAILTQYKIDSMLEDIGSDITMIHIFFKTATRPEARMPVILPYDKLTQFIQTIDEQAFDYLTKIRSSIAGYGPKHTAVFKILESENFDLTPYLKRYVEALTPTYIAQQYEWCDSIVNNPSNTEKVQNSFKEIQKIANPDFINRNVKMDQFRDEIDQTLHELVLKFFPELFENGPECLSEYRDILVRTTLNFFENIDKLTFKNEK</sequence>
<dbReference type="EMBL" id="VJZT01000001">
    <property type="protein sequence ID" value="TRX42987.1"/>
    <property type="molecule type" value="Genomic_DNA"/>
</dbReference>
<accession>A0A553ED71</accession>
<evidence type="ECO:0000313" key="2">
    <source>
        <dbReference type="Proteomes" id="UP000316371"/>
    </source>
</evidence>
<protein>
    <submittedName>
        <fullName evidence="1">Uncharacterized protein</fullName>
    </submittedName>
</protein>